<dbReference type="InterPro" id="IPR012394">
    <property type="entry name" value="Aldehyde_DH_NAD(P)"/>
</dbReference>
<dbReference type="InterPro" id="IPR029510">
    <property type="entry name" value="Ald_DH_CS_GLU"/>
</dbReference>
<dbReference type="InterPro" id="IPR016161">
    <property type="entry name" value="Ald_DH/histidinol_DH"/>
</dbReference>
<dbReference type="GO" id="GO:0005737">
    <property type="term" value="C:cytoplasm"/>
    <property type="evidence" value="ECO:0007669"/>
    <property type="project" value="TreeGrafter"/>
</dbReference>
<evidence type="ECO:0000256" key="2">
    <source>
        <dbReference type="ARBA" id="ARBA00023002"/>
    </source>
</evidence>
<dbReference type="AlphaFoldDB" id="A0AAE1PMD6"/>
<dbReference type="GO" id="GO:0004029">
    <property type="term" value="F:aldehyde dehydrogenase (NAD+) activity"/>
    <property type="evidence" value="ECO:0007669"/>
    <property type="project" value="TreeGrafter"/>
</dbReference>
<evidence type="ECO:0000256" key="3">
    <source>
        <dbReference type="ARBA" id="ARBA00023027"/>
    </source>
</evidence>
<dbReference type="PROSITE" id="PS00687">
    <property type="entry name" value="ALDEHYDE_DEHYDR_GLU"/>
    <property type="match status" value="1"/>
</dbReference>
<gene>
    <name evidence="9" type="ORF">Pmani_018713</name>
</gene>
<comment type="similarity">
    <text evidence="1 4 7">Belongs to the aldehyde dehydrogenase family.</text>
</comment>
<dbReference type="FunFam" id="3.40.605.10:FF:000004">
    <property type="entry name" value="Aldehyde dehydrogenase"/>
    <property type="match status" value="1"/>
</dbReference>
<keyword evidence="2 4" id="KW-0560">Oxidoreductase</keyword>
<proteinExistence type="inferred from homology"/>
<dbReference type="InterPro" id="IPR015590">
    <property type="entry name" value="Aldehyde_DH_dom"/>
</dbReference>
<keyword evidence="10" id="KW-1185">Reference proteome</keyword>
<evidence type="ECO:0000259" key="8">
    <source>
        <dbReference type="Pfam" id="PF00171"/>
    </source>
</evidence>
<feature type="active site" evidence="5">
    <location>
        <position position="243"/>
    </location>
</feature>
<dbReference type="Proteomes" id="UP001292094">
    <property type="component" value="Unassembled WGS sequence"/>
</dbReference>
<dbReference type="SUPFAM" id="SSF53720">
    <property type="entry name" value="ALDH-like"/>
    <property type="match status" value="1"/>
</dbReference>
<dbReference type="Gene3D" id="3.40.309.10">
    <property type="entry name" value="Aldehyde Dehydrogenase, Chain A, domain 2"/>
    <property type="match status" value="1"/>
</dbReference>
<dbReference type="PANTHER" id="PTHR43570">
    <property type="entry name" value="ALDEHYDE DEHYDROGENASE"/>
    <property type="match status" value="1"/>
</dbReference>
<evidence type="ECO:0000256" key="1">
    <source>
        <dbReference type="ARBA" id="ARBA00009986"/>
    </source>
</evidence>
<keyword evidence="3" id="KW-0520">NAD</keyword>
<dbReference type="EMBL" id="JAWZYT010001728">
    <property type="protein sequence ID" value="KAK4309667.1"/>
    <property type="molecule type" value="Genomic_DNA"/>
</dbReference>
<dbReference type="GO" id="GO:0006081">
    <property type="term" value="P:aldehyde metabolic process"/>
    <property type="evidence" value="ECO:0007669"/>
    <property type="project" value="InterPro"/>
</dbReference>
<dbReference type="FunFam" id="3.40.309.10:FF:000003">
    <property type="entry name" value="Aldehyde dehydrogenase"/>
    <property type="match status" value="1"/>
</dbReference>
<dbReference type="InterPro" id="IPR016163">
    <property type="entry name" value="Ald_DH_C"/>
</dbReference>
<dbReference type="Pfam" id="PF00171">
    <property type="entry name" value="Aldedh"/>
    <property type="match status" value="1"/>
</dbReference>
<organism evidence="9 10">
    <name type="scientific">Petrolisthes manimaculis</name>
    <dbReference type="NCBI Taxonomy" id="1843537"/>
    <lineage>
        <taxon>Eukaryota</taxon>
        <taxon>Metazoa</taxon>
        <taxon>Ecdysozoa</taxon>
        <taxon>Arthropoda</taxon>
        <taxon>Crustacea</taxon>
        <taxon>Multicrustacea</taxon>
        <taxon>Malacostraca</taxon>
        <taxon>Eumalacostraca</taxon>
        <taxon>Eucarida</taxon>
        <taxon>Decapoda</taxon>
        <taxon>Pleocyemata</taxon>
        <taxon>Anomura</taxon>
        <taxon>Galatheoidea</taxon>
        <taxon>Porcellanidae</taxon>
        <taxon>Petrolisthes</taxon>
    </lineage>
</organism>
<sequence length="500" mass="55699">MTEDYKKVVDGAREAFDNGTTLPLEFRVHQLKRLKAMYSDHSQVFMDALHSDLNKPDMEAALFEVSACINDIDYILNRITSWTTPEKVSSVIPLDKSLIYREPYGVTLVMGAWNYPMQLTMTPVHGAMAAGNTVIIKPSEVSPATASALAKLVPQYLDQTCYPVVCGGVTETTELLKERFDYIFYTGSTTVGKIVREAANKHLTPTTLELGGKSPCYVDTSVNLDKAARRILWGKMINLGQTCIAPDYVLCPREVREPLVSAMKEVLLEWFGPEPKTSPDLGRIVATRHVDRLAKYLDSGRAVVGGGYNREEKWVEPTILVDVKEDSKIMQEEIFGPILPILTVDNHTQAIDLIRAKERPLALYIFSVNKDIQDTFLRRVQCGGVCINDTIFHISNNKLPFGGVGWSGMGGYHGKFTFDTFSHLKSVLSRSYNPILEKITCMRFPPYTEKKKKVMMGSVADKGDGPGVLHYLALTTQHLVSMSAGALLLYLSLHYTDTVV</sequence>
<reference evidence="9" key="1">
    <citation type="submission" date="2023-11" db="EMBL/GenBank/DDBJ databases">
        <title>Genome assemblies of two species of porcelain crab, Petrolisthes cinctipes and Petrolisthes manimaculis (Anomura: Porcellanidae).</title>
        <authorList>
            <person name="Angst P."/>
        </authorList>
    </citation>
    <scope>NUCLEOTIDE SEQUENCE</scope>
    <source>
        <strain evidence="9">PB745_02</strain>
        <tissue evidence="9">Gill</tissue>
    </source>
</reference>
<dbReference type="InterPro" id="IPR016162">
    <property type="entry name" value="Ald_DH_N"/>
</dbReference>
<name>A0AAE1PMD6_9EUCA</name>
<feature type="active site" evidence="5 6">
    <location>
        <position position="209"/>
    </location>
</feature>
<protein>
    <recommendedName>
        <fullName evidence="4">Aldehyde dehydrogenase</fullName>
    </recommendedName>
</protein>
<evidence type="ECO:0000256" key="7">
    <source>
        <dbReference type="RuleBase" id="RU003345"/>
    </source>
</evidence>
<feature type="domain" description="Aldehyde dehydrogenase" evidence="8">
    <location>
        <begin position="3"/>
        <end position="427"/>
    </location>
</feature>
<evidence type="ECO:0000256" key="6">
    <source>
        <dbReference type="PROSITE-ProRule" id="PRU10007"/>
    </source>
</evidence>
<dbReference type="PIRSF" id="PIRSF036492">
    <property type="entry name" value="ALDH"/>
    <property type="match status" value="1"/>
</dbReference>
<accession>A0AAE1PMD6</accession>
<evidence type="ECO:0000313" key="9">
    <source>
        <dbReference type="EMBL" id="KAK4309667.1"/>
    </source>
</evidence>
<evidence type="ECO:0000313" key="10">
    <source>
        <dbReference type="Proteomes" id="UP001292094"/>
    </source>
</evidence>
<comment type="caution">
    <text evidence="9">The sequence shown here is derived from an EMBL/GenBank/DDBJ whole genome shotgun (WGS) entry which is preliminary data.</text>
</comment>
<evidence type="ECO:0000256" key="4">
    <source>
        <dbReference type="PIRNR" id="PIRNR036492"/>
    </source>
</evidence>
<dbReference type="Gene3D" id="3.40.605.10">
    <property type="entry name" value="Aldehyde Dehydrogenase, Chain A, domain 1"/>
    <property type="match status" value="1"/>
</dbReference>
<dbReference type="PANTHER" id="PTHR43570:SF16">
    <property type="entry name" value="ALDEHYDE DEHYDROGENASE TYPE III, ISOFORM Q"/>
    <property type="match status" value="1"/>
</dbReference>
<evidence type="ECO:0000256" key="5">
    <source>
        <dbReference type="PIRSR" id="PIRSR036492-1"/>
    </source>
</evidence>